<organism evidence="2 3">
    <name type="scientific">Luteococcus peritonei</name>
    <dbReference type="NCBI Taxonomy" id="88874"/>
    <lineage>
        <taxon>Bacteria</taxon>
        <taxon>Bacillati</taxon>
        <taxon>Actinomycetota</taxon>
        <taxon>Actinomycetes</taxon>
        <taxon>Propionibacteriales</taxon>
        <taxon>Propionibacteriaceae</taxon>
        <taxon>Luteococcus</taxon>
    </lineage>
</organism>
<sequence length="433" mass="47542">MSPLSRRTLLAGPGAVALAATVGCSARRTSGPVTLDRIGLDHPEIANSGRGQNLWLGQAADPAGWPVVDLYQRPDGGWRTIEKRRGQYDWTILDQALERAGKLGGRLTWRIMPWYLPDHEPEAPSWVPTRTVRPSGGGAAFRCPDWDSAGYLDSWIALVRALAAHADADPRLWAVDISGFGAWGEHFWDEAWGHGMKPASFRRIAEATRDAFPHTWVLGPAMSPGFEVMPQVFGTSGRWGTRYDFLGGQELAYDQVAGYRDLWKRGPVVTEWGASQQVTMARGLENVRDLHVSVLSSGNKPRTHAQMSAADRSAFEQANKLAGFRLGLDRVELPEDWREGETITITTHWTNHGVAPTYDNWRLELLVDGEPVALIGDLRTVLPGSKQLVHRLAAPVPGARLAIRASDPASYLPPLRLATAGRQEDGSYPLTDG</sequence>
<evidence type="ECO:0000313" key="2">
    <source>
        <dbReference type="EMBL" id="MFD1889249.1"/>
    </source>
</evidence>
<proteinExistence type="predicted"/>
<dbReference type="PROSITE" id="PS51318">
    <property type="entry name" value="TAT"/>
    <property type="match status" value="1"/>
</dbReference>
<reference evidence="3" key="1">
    <citation type="journal article" date="2019" name="Int. J. Syst. Evol. Microbiol.">
        <title>The Global Catalogue of Microorganisms (GCM) 10K type strain sequencing project: providing services to taxonomists for standard genome sequencing and annotation.</title>
        <authorList>
            <consortium name="The Broad Institute Genomics Platform"/>
            <consortium name="The Broad Institute Genome Sequencing Center for Infectious Disease"/>
            <person name="Wu L."/>
            <person name="Ma J."/>
        </authorList>
    </citation>
    <scope>NUCLEOTIDE SEQUENCE [LARGE SCALE GENOMIC DNA]</scope>
    <source>
        <strain evidence="3">CAIM 431</strain>
    </source>
</reference>
<feature type="domain" description="DUF4832" evidence="1">
    <location>
        <begin position="278"/>
        <end position="388"/>
    </location>
</feature>
<keyword evidence="3" id="KW-1185">Reference proteome</keyword>
<name>A0ABW4RU88_9ACTN</name>
<dbReference type="Gene3D" id="3.20.20.80">
    <property type="entry name" value="Glycosidases"/>
    <property type="match status" value="1"/>
</dbReference>
<comment type="caution">
    <text evidence="2">The sequence shown here is derived from an EMBL/GenBank/DDBJ whole genome shotgun (WGS) entry which is preliminary data.</text>
</comment>
<dbReference type="InterPro" id="IPR032267">
    <property type="entry name" value="DUF4832"/>
</dbReference>
<dbReference type="EMBL" id="JBHUFZ010000008">
    <property type="protein sequence ID" value="MFD1889249.1"/>
    <property type="molecule type" value="Genomic_DNA"/>
</dbReference>
<accession>A0ABW4RU88</accession>
<dbReference type="PROSITE" id="PS51257">
    <property type="entry name" value="PROKAR_LIPOPROTEIN"/>
    <property type="match status" value="1"/>
</dbReference>
<evidence type="ECO:0000313" key="3">
    <source>
        <dbReference type="Proteomes" id="UP001597326"/>
    </source>
</evidence>
<dbReference type="Proteomes" id="UP001597326">
    <property type="component" value="Unassembled WGS sequence"/>
</dbReference>
<dbReference type="InterPro" id="IPR006311">
    <property type="entry name" value="TAT_signal"/>
</dbReference>
<dbReference type="Pfam" id="PF16116">
    <property type="entry name" value="DUF4832"/>
    <property type="match status" value="1"/>
</dbReference>
<dbReference type="SUPFAM" id="SSF51445">
    <property type="entry name" value="(Trans)glycosidases"/>
    <property type="match status" value="1"/>
</dbReference>
<dbReference type="InterPro" id="IPR017853">
    <property type="entry name" value="GH"/>
</dbReference>
<gene>
    <name evidence="2" type="ORF">ACFSCS_03480</name>
</gene>
<protein>
    <submittedName>
        <fullName evidence="2">DUF4832 domain-containing protein</fullName>
    </submittedName>
</protein>
<dbReference type="RefSeq" id="WP_343872240.1">
    <property type="nucleotide sequence ID" value="NZ_BAAAIX010000007.1"/>
</dbReference>
<evidence type="ECO:0000259" key="1">
    <source>
        <dbReference type="Pfam" id="PF16116"/>
    </source>
</evidence>